<evidence type="ECO:0000259" key="1">
    <source>
        <dbReference type="Pfam" id="PF01927"/>
    </source>
</evidence>
<dbReference type="InterPro" id="IPR002782">
    <property type="entry name" value="Mut7-C_RNAse_dom"/>
</dbReference>
<keyword evidence="3" id="KW-1185">Reference proteome</keyword>
<sequence>MKFLCDEMLKGLSRWLRAAGHDTAVGVDGAPDRELLHMAISEDRLLLTRDRKMLEMRHAADTVLLLDSMDLDACANELSDKLSLNWFYRPFSRCLLCNTPLQDAGIDLRRLAPPGVLSGDMPLRHCPRCEKLFWPGGHVQRMQRRLAIWQGASVGEHDEAGAMPGMQDADALAVQAGGQFKSPLVGK</sequence>
<gene>
    <name evidence="2" type="ORF">WOB96_11795</name>
</gene>
<dbReference type="EMBL" id="JBBPCO010000012">
    <property type="protein sequence ID" value="MEK8090441.1"/>
    <property type="molecule type" value="Genomic_DNA"/>
</dbReference>
<protein>
    <submittedName>
        <fullName evidence="2">DUF5615 family PIN-like protein</fullName>
    </submittedName>
</protein>
<dbReference type="PANTHER" id="PTHR39081">
    <property type="entry name" value="MUT7-C DOMAIN-CONTAINING PROTEIN"/>
    <property type="match status" value="1"/>
</dbReference>
<proteinExistence type="predicted"/>
<dbReference type="Pfam" id="PF01927">
    <property type="entry name" value="Mut7-C"/>
    <property type="match status" value="1"/>
</dbReference>
<name>A0ABU9DA80_9PROT</name>
<accession>A0ABU9DA80</accession>
<reference evidence="2 3" key="1">
    <citation type="submission" date="2024-04" db="EMBL/GenBank/DDBJ databases">
        <authorList>
            <person name="Abashina T."/>
            <person name="Shaikin A."/>
        </authorList>
    </citation>
    <scope>NUCLEOTIDE SEQUENCE [LARGE SCALE GENOMIC DNA]</scope>
    <source>
        <strain evidence="2 3">AAFK</strain>
    </source>
</reference>
<feature type="domain" description="Mut7-C RNAse" evidence="1">
    <location>
        <begin position="1"/>
        <end position="145"/>
    </location>
</feature>
<dbReference type="Proteomes" id="UP001446205">
    <property type="component" value="Unassembled WGS sequence"/>
</dbReference>
<evidence type="ECO:0000313" key="2">
    <source>
        <dbReference type="EMBL" id="MEK8090441.1"/>
    </source>
</evidence>
<dbReference type="RefSeq" id="WP_341371497.1">
    <property type="nucleotide sequence ID" value="NZ_JBBPCO010000012.1"/>
</dbReference>
<organism evidence="2 3">
    <name type="scientific">Thermithiobacillus plumbiphilus</name>
    <dbReference type="NCBI Taxonomy" id="1729899"/>
    <lineage>
        <taxon>Bacteria</taxon>
        <taxon>Pseudomonadati</taxon>
        <taxon>Pseudomonadota</taxon>
        <taxon>Acidithiobacillia</taxon>
        <taxon>Acidithiobacillales</taxon>
        <taxon>Thermithiobacillaceae</taxon>
        <taxon>Thermithiobacillus</taxon>
    </lineage>
</organism>
<comment type="caution">
    <text evidence="2">The sequence shown here is derived from an EMBL/GenBank/DDBJ whole genome shotgun (WGS) entry which is preliminary data.</text>
</comment>
<evidence type="ECO:0000313" key="3">
    <source>
        <dbReference type="Proteomes" id="UP001446205"/>
    </source>
</evidence>
<dbReference type="PANTHER" id="PTHR39081:SF1">
    <property type="entry name" value="MUT7-C RNASE DOMAIN-CONTAINING PROTEIN"/>
    <property type="match status" value="1"/>
</dbReference>